<evidence type="ECO:0000313" key="2">
    <source>
        <dbReference type="Proteomes" id="UP001258181"/>
    </source>
</evidence>
<dbReference type="Gene3D" id="4.10.280.10">
    <property type="entry name" value="Helix-loop-helix DNA-binding domain"/>
    <property type="match status" value="1"/>
</dbReference>
<dbReference type="Proteomes" id="UP001258181">
    <property type="component" value="Unassembled WGS sequence"/>
</dbReference>
<dbReference type="InterPro" id="IPR036638">
    <property type="entry name" value="HLH_DNA-bd_sf"/>
</dbReference>
<dbReference type="SUPFAM" id="SSF140500">
    <property type="entry name" value="BAS1536-like"/>
    <property type="match status" value="1"/>
</dbReference>
<dbReference type="RefSeq" id="WP_310258230.1">
    <property type="nucleotide sequence ID" value="NZ_JAVDWA010000003.1"/>
</dbReference>
<dbReference type="Pfam" id="PF09388">
    <property type="entry name" value="SpoOE-like"/>
    <property type="match status" value="1"/>
</dbReference>
<dbReference type="InterPro" id="IPR037208">
    <property type="entry name" value="Spo0E-like_sf"/>
</dbReference>
<gene>
    <name evidence="1" type="ORF">J2X07_001870</name>
</gene>
<accession>A0ABU1U093</accession>
<name>A0ABU1U093_9BACL</name>
<dbReference type="InterPro" id="IPR018540">
    <property type="entry name" value="Spo0E-like"/>
</dbReference>
<protein>
    <recommendedName>
        <fullName evidence="3">Spo0E like sporulation regulatory protein</fullName>
    </recommendedName>
</protein>
<organism evidence="1 2">
    <name type="scientific">Fictibacillus barbaricus</name>
    <dbReference type="NCBI Taxonomy" id="182136"/>
    <lineage>
        <taxon>Bacteria</taxon>
        <taxon>Bacillati</taxon>
        <taxon>Bacillota</taxon>
        <taxon>Bacilli</taxon>
        <taxon>Bacillales</taxon>
        <taxon>Fictibacillaceae</taxon>
        <taxon>Fictibacillus</taxon>
    </lineage>
</organism>
<reference evidence="1 2" key="1">
    <citation type="submission" date="2023-07" db="EMBL/GenBank/DDBJ databases">
        <title>Sorghum-associated microbial communities from plants grown in Nebraska, USA.</title>
        <authorList>
            <person name="Schachtman D."/>
        </authorList>
    </citation>
    <scope>NUCLEOTIDE SEQUENCE [LARGE SCALE GENOMIC DNA]</scope>
    <source>
        <strain evidence="1 2">BE211</strain>
    </source>
</reference>
<proteinExistence type="predicted"/>
<comment type="caution">
    <text evidence="1">The sequence shown here is derived from an EMBL/GenBank/DDBJ whole genome shotgun (WGS) entry which is preliminary data.</text>
</comment>
<sequence>MKATSEAKKIQNIEQLESLRKKMIQTANTFGIHHPMVLSYSRKIDETHNKIMKLQQTEK</sequence>
<dbReference type="EMBL" id="JAVDWA010000003">
    <property type="protein sequence ID" value="MDR7072884.1"/>
    <property type="molecule type" value="Genomic_DNA"/>
</dbReference>
<evidence type="ECO:0008006" key="3">
    <source>
        <dbReference type="Google" id="ProtNLM"/>
    </source>
</evidence>
<keyword evidence="2" id="KW-1185">Reference proteome</keyword>
<evidence type="ECO:0000313" key="1">
    <source>
        <dbReference type="EMBL" id="MDR7072884.1"/>
    </source>
</evidence>